<feature type="chain" id="PRO_5014108819" evidence="6">
    <location>
        <begin position="24"/>
        <end position="712"/>
    </location>
</feature>
<dbReference type="HOGENOM" id="CLU_420514_0_0_1"/>
<dbReference type="InParanoid" id="R4G5M5"/>
<keyword evidence="2 6" id="KW-0732">Signal</keyword>
<dbReference type="eggNOG" id="ENOG502SF2Q">
    <property type="taxonomic scope" value="Eukaryota"/>
</dbReference>
<reference evidence="10" key="2">
    <citation type="submission" date="2015-04" db="EMBL/GenBank/DDBJ databases">
        <authorList>
            <person name="Wilson R.K."/>
            <person name="Warren W."/>
            <person name="Dotson E."/>
            <person name="Oliveira P.L."/>
        </authorList>
    </citation>
    <scope>NUCLEOTIDE SEQUENCE</scope>
</reference>
<accession>R4G5M5</accession>
<dbReference type="Proteomes" id="UP000015103">
    <property type="component" value="Unassembled WGS sequence"/>
</dbReference>
<dbReference type="PANTHER" id="PTHR23301:SF106">
    <property type="entry name" value="CHITIN-BINDING TYPE-2 DOMAIN-CONTAINING PROTEIN-RELATED"/>
    <property type="match status" value="1"/>
</dbReference>
<dbReference type="Gene3D" id="2.170.140.10">
    <property type="entry name" value="Chitin binding domain"/>
    <property type="match status" value="3"/>
</dbReference>
<evidence type="ECO:0000256" key="2">
    <source>
        <dbReference type="ARBA" id="ARBA00022729"/>
    </source>
</evidence>
<feature type="domain" description="Chitin-binding type-2" evidence="7">
    <location>
        <begin position="188"/>
        <end position="241"/>
    </location>
</feature>
<dbReference type="SUPFAM" id="SSF57625">
    <property type="entry name" value="Invertebrate chitin-binding proteins"/>
    <property type="match status" value="6"/>
</dbReference>
<reference evidence="9" key="3">
    <citation type="submission" date="2015-05" db="UniProtKB">
        <authorList>
            <consortium name="EnsemblMetazoa"/>
        </authorList>
    </citation>
    <scope>IDENTIFICATION</scope>
</reference>
<evidence type="ECO:0000256" key="1">
    <source>
        <dbReference type="ARBA" id="ARBA00022669"/>
    </source>
</evidence>
<feature type="signal peptide" evidence="6">
    <location>
        <begin position="1"/>
        <end position="23"/>
    </location>
</feature>
<evidence type="ECO:0000313" key="10">
    <source>
        <dbReference type="Proteomes" id="UP000015103"/>
    </source>
</evidence>
<dbReference type="EMBL" id="ACPB03011977">
    <property type="status" value="NOT_ANNOTATED_CDS"/>
    <property type="molecule type" value="Genomic_DNA"/>
</dbReference>
<dbReference type="OMA" id="KCAKGSF"/>
<dbReference type="GeneID" id="141456510"/>
<dbReference type="Pfam" id="PF01607">
    <property type="entry name" value="CBM_14"/>
    <property type="match status" value="3"/>
</dbReference>
<dbReference type="PANTHER" id="PTHR23301">
    <property type="entry name" value="CHITIN BINDING PERITROPHIN-A"/>
    <property type="match status" value="1"/>
</dbReference>
<feature type="domain" description="Chitin-binding type-2" evidence="7">
    <location>
        <begin position="444"/>
        <end position="498"/>
    </location>
</feature>
<evidence type="ECO:0000256" key="5">
    <source>
        <dbReference type="ARBA" id="ARBA00023180"/>
    </source>
</evidence>
<organism evidence="8">
    <name type="scientific">Rhodnius prolixus</name>
    <name type="common">Triatomid bug</name>
    <dbReference type="NCBI Taxonomy" id="13249"/>
    <lineage>
        <taxon>Eukaryota</taxon>
        <taxon>Metazoa</taxon>
        <taxon>Ecdysozoa</taxon>
        <taxon>Arthropoda</taxon>
        <taxon>Hexapoda</taxon>
        <taxon>Insecta</taxon>
        <taxon>Pterygota</taxon>
        <taxon>Neoptera</taxon>
        <taxon>Paraneoptera</taxon>
        <taxon>Hemiptera</taxon>
        <taxon>Heteroptera</taxon>
        <taxon>Panheteroptera</taxon>
        <taxon>Cimicomorpha</taxon>
        <taxon>Reduviidae</taxon>
        <taxon>Triatominae</taxon>
        <taxon>Rhodnius</taxon>
    </lineage>
</organism>
<proteinExistence type="evidence at transcript level"/>
<dbReference type="SMART" id="SM00494">
    <property type="entry name" value="ChtBD2"/>
    <property type="match status" value="9"/>
</dbReference>
<evidence type="ECO:0000313" key="8">
    <source>
        <dbReference type="EMBL" id="JAA77110.1"/>
    </source>
</evidence>
<dbReference type="AlphaFoldDB" id="R4G5M5"/>
<dbReference type="VEuPathDB" id="VectorBase:RPRC005413"/>
<feature type="domain" description="Chitin-binding type-2" evidence="7">
    <location>
        <begin position="500"/>
        <end position="553"/>
    </location>
</feature>
<evidence type="ECO:0000256" key="3">
    <source>
        <dbReference type="ARBA" id="ARBA00022737"/>
    </source>
</evidence>
<dbReference type="GO" id="GO:0008061">
    <property type="term" value="F:chitin binding"/>
    <property type="evidence" value="ECO:0007669"/>
    <property type="project" value="UniProtKB-KW"/>
</dbReference>
<dbReference type="InterPro" id="IPR002557">
    <property type="entry name" value="Chitin-bd_dom"/>
</dbReference>
<evidence type="ECO:0000313" key="9">
    <source>
        <dbReference type="EnsemblMetazoa" id="RPRC005413-PA"/>
    </source>
</evidence>
<dbReference type="EMBL" id="GAHY01000400">
    <property type="protein sequence ID" value="JAA77110.1"/>
    <property type="molecule type" value="mRNA"/>
</dbReference>
<keyword evidence="5" id="KW-0325">Glycoprotein</keyword>
<dbReference type="InterPro" id="IPR051940">
    <property type="entry name" value="Chitin_bind-dev_reg"/>
</dbReference>
<evidence type="ECO:0000259" key="7">
    <source>
        <dbReference type="PROSITE" id="PS50940"/>
    </source>
</evidence>
<name>R4G5M5_RHOPR</name>
<keyword evidence="10" id="KW-1185">Reference proteome</keyword>
<evidence type="ECO:0000256" key="6">
    <source>
        <dbReference type="SAM" id="SignalP"/>
    </source>
</evidence>
<reference evidence="8" key="1">
    <citation type="submission" date="2013-04" db="EMBL/GenBank/DDBJ databases">
        <title>An insight into the transcriptome of the digestive tract of the blood sucking bug, Rhodnius prolixus.</title>
        <authorList>
            <person name="Ribeiro J.M.C."/>
            <person name="Genta F.A."/>
            <person name="Sorgine M.H.F."/>
            <person name="Paiva-Silva G.O."/>
            <person name="Majerowicz D."/>
            <person name="Medeiros M."/>
            <person name="Koerich L."/>
            <person name="Terra W.R."/>
            <person name="Ferreira C."/>
            <person name="Pimentel A.C."/>
            <person name="Bisch P.M."/>
            <person name="Diniz M.M.P."/>
            <person name="Nascimento R."/>
            <person name="Salmon D."/>
            <person name="Silber A.M."/>
            <person name="Alves M."/>
            <person name="Oliveira M.F."/>
            <person name="Gondim K.C."/>
            <person name="Silva Neto M.A.C."/>
            <person name="Atella G.C."/>
            <person name="Araujo H."/>
            <person name="Dias F.S."/>
            <person name="Polycarpo C.R."/>
            <person name="Fampa P."/>
            <person name="Melo A.C."/>
            <person name="Tanaka A.S."/>
            <person name="Balczun C."/>
            <person name="Oliveira J.H.M."/>
            <person name="Goncalves R."/>
            <person name="Lazoski C."/>
            <person name="Pereira M.A."/>
            <person name="Rivera-Pomar R."/>
            <person name="Diambra L."/>
            <person name="Schaub G.A."/>
            <person name="Garcia E.S."/>
            <person name="Azambuja P."/>
            <person name="Braz G.R.C."/>
            <person name="Oliveira P.L."/>
        </authorList>
    </citation>
    <scope>NUCLEOTIDE SEQUENCE</scope>
</reference>
<dbReference type="GO" id="GO:0005576">
    <property type="term" value="C:extracellular region"/>
    <property type="evidence" value="ECO:0007669"/>
    <property type="project" value="InterPro"/>
</dbReference>
<keyword evidence="1" id="KW-0147">Chitin-binding</keyword>
<keyword evidence="3" id="KW-0677">Repeat</keyword>
<dbReference type="EnsemblMetazoa" id="RPRC005413-RA">
    <property type="protein sequence ID" value="RPRC005413-PA"/>
    <property type="gene ID" value="RPRC005413"/>
</dbReference>
<protein>
    <submittedName>
        <fullName evidence="8 9">Putative chitin binding peritrophin-a domain protein</fullName>
    </submittedName>
</protein>
<dbReference type="STRING" id="13249.R4G5M5"/>
<dbReference type="PROSITE" id="PS50940">
    <property type="entry name" value="CHIT_BIND_II"/>
    <property type="match status" value="3"/>
</dbReference>
<keyword evidence="4" id="KW-1015">Disulfide bond</keyword>
<sequence length="712" mass="81840">MRLFSGGLLNVAAVCLLAHIAYCCQDGELFKILESCDEYDECIDGIQMRKRCKLGQHFDGQKCEDFWKVNCTKKPCTEGMIYQRGKCSIEYDVCEGGRLRTEICPAMYSFNGISCVPTEHCLQDVKNSKKTDTNGEVSKCNEGEKLPKDGFSYRECINGNFVTKYCESGYNQFTQSCQTINFLNLKENDFCKEADRRPLPDCTKYQECVKGQYVNKQCPNSMLFDIKSVLCRFEWQATCAKDSCKDGLLTPDLNDCSFYYTCNKGVKVRTKCGWWKSFDPVYQQCTLTSHCERKTCEGDWTQLSNDCKQYTICRNGYEITYSCPPMQVYQDGSCGLSNKCVHLNEFINSNQAYCINEATRRKFGTCKEYEKCIDNKWKTMRCPKGTNFQEDACEKKECPLMPVLNQCKEFMEPISGKKLECPEGFAFDSIERQCVFAASARCAQGQCEGNIVTHHPTDCSKYEKCVNGEWVTKSCPTVYTHFDDTLKECRFWHYTCAYDKANCTTGQLRPDPTDCKSYEQCENNTWRTNKCWFWQHFDSRTNSCATFSYKCYQKPKQAEEEKLSPVQLNELVLNDGYGKCVEGEKEPVLPTCRLYTQCINGQKVAKKCSPCQNFNVDEKKCDWVWKKPCKTGVTDPPLPTTTPKVTTKKPQPPPPKPQCFLEHEKRGIKGDCHRYEECIQGQWVVEACSVWGKFDIITKECFYIQMGKVKCA</sequence>
<dbReference type="RefSeq" id="XP_073988705.1">
    <property type="nucleotide sequence ID" value="XM_074132604.1"/>
</dbReference>
<evidence type="ECO:0000256" key="4">
    <source>
        <dbReference type="ARBA" id="ARBA00023157"/>
    </source>
</evidence>
<dbReference type="InterPro" id="IPR036508">
    <property type="entry name" value="Chitin-bd_dom_sf"/>
</dbReference>